<keyword evidence="4" id="KW-0732">Signal</keyword>
<organism evidence="6 7">
    <name type="scientific">Rhododendron williamsianum</name>
    <dbReference type="NCBI Taxonomy" id="262921"/>
    <lineage>
        <taxon>Eukaryota</taxon>
        <taxon>Viridiplantae</taxon>
        <taxon>Streptophyta</taxon>
        <taxon>Embryophyta</taxon>
        <taxon>Tracheophyta</taxon>
        <taxon>Spermatophyta</taxon>
        <taxon>Magnoliopsida</taxon>
        <taxon>eudicotyledons</taxon>
        <taxon>Gunneridae</taxon>
        <taxon>Pentapetalae</taxon>
        <taxon>asterids</taxon>
        <taxon>Ericales</taxon>
        <taxon>Ericaceae</taxon>
        <taxon>Ericoideae</taxon>
        <taxon>Rhodoreae</taxon>
        <taxon>Rhododendron</taxon>
    </lineage>
</organism>
<feature type="region of interest" description="Disordered" evidence="2">
    <location>
        <begin position="168"/>
        <end position="221"/>
    </location>
</feature>
<feature type="chain" id="PRO_5025575746" description="FAS1 domain-containing protein" evidence="4">
    <location>
        <begin position="25"/>
        <end position="252"/>
    </location>
</feature>
<dbReference type="PANTHER" id="PTHR36069">
    <property type="entry name" value="EXPRESSED PROTEIN-RELATED"/>
    <property type="match status" value="1"/>
</dbReference>
<feature type="transmembrane region" description="Helical" evidence="3">
    <location>
        <begin position="227"/>
        <end position="250"/>
    </location>
</feature>
<dbReference type="Proteomes" id="UP000428333">
    <property type="component" value="Linkage Group LG10"/>
</dbReference>
<feature type="signal peptide" evidence="4">
    <location>
        <begin position="1"/>
        <end position="24"/>
    </location>
</feature>
<evidence type="ECO:0000313" key="6">
    <source>
        <dbReference type="EMBL" id="KAE9451782.1"/>
    </source>
</evidence>
<evidence type="ECO:0000256" key="1">
    <source>
        <dbReference type="ARBA" id="ARBA00007843"/>
    </source>
</evidence>
<feature type="compositionally biased region" description="Low complexity" evidence="2">
    <location>
        <begin position="168"/>
        <end position="183"/>
    </location>
</feature>
<evidence type="ECO:0000313" key="7">
    <source>
        <dbReference type="Proteomes" id="UP000428333"/>
    </source>
</evidence>
<evidence type="ECO:0000259" key="5">
    <source>
        <dbReference type="SMART" id="SM00554"/>
    </source>
</evidence>
<sequence>MATTSISLLALLMALVSSSAPTNAIPSRNQDLLLATEEMQNANYFTFVMLINMAPANLIQGNVTFLMPNDWALAKTLMPENAVSDFLLLHSIPSPLLFDQLGHFPTSSLIPTGKPELMLRVSNNGWGNFYLNNVWIVRPNVCTAGSSIRCHGIDGVVEATMIPENHNTSTLPLPTCSSSSNPAPLLPSPLPAPPLGGVNLTPLEAPPPSDLDDGGSSTQKSGSCKRLLLGGFSTLHLTMMGCLILLAIGLSV</sequence>
<protein>
    <recommendedName>
        <fullName evidence="5">FAS1 domain-containing protein</fullName>
    </recommendedName>
</protein>
<keyword evidence="3" id="KW-1133">Transmembrane helix</keyword>
<comment type="caution">
    <text evidence="6">The sequence shown here is derived from an EMBL/GenBank/DDBJ whole genome shotgun (WGS) entry which is preliminary data.</text>
</comment>
<dbReference type="OrthoDB" id="1934418at2759"/>
<evidence type="ECO:0000256" key="3">
    <source>
        <dbReference type="SAM" id="Phobius"/>
    </source>
</evidence>
<keyword evidence="3" id="KW-0472">Membrane</keyword>
<dbReference type="EMBL" id="QEFC01002698">
    <property type="protein sequence ID" value="KAE9451782.1"/>
    <property type="molecule type" value="Genomic_DNA"/>
</dbReference>
<dbReference type="AlphaFoldDB" id="A0A6A4L2Q1"/>
<reference evidence="6 7" key="1">
    <citation type="journal article" date="2019" name="Genome Biol. Evol.">
        <title>The Rhododendron genome and chromosomal organization provide insight into shared whole-genome duplications across the heath family (Ericaceae).</title>
        <authorList>
            <person name="Soza V.L."/>
            <person name="Lindsley D."/>
            <person name="Waalkes A."/>
            <person name="Ramage E."/>
            <person name="Patwardhan R.P."/>
            <person name="Burton J.N."/>
            <person name="Adey A."/>
            <person name="Kumar A."/>
            <person name="Qiu R."/>
            <person name="Shendure J."/>
            <person name="Hall B."/>
        </authorList>
    </citation>
    <scope>NUCLEOTIDE SEQUENCE [LARGE SCALE GENOMIC DNA]</scope>
    <source>
        <strain evidence="6">RSF 1966-606</strain>
    </source>
</reference>
<evidence type="ECO:0000256" key="2">
    <source>
        <dbReference type="SAM" id="MobiDB-lite"/>
    </source>
</evidence>
<comment type="similarity">
    <text evidence="1">Belongs to the fasciclin-like AGP family.</text>
</comment>
<feature type="compositionally biased region" description="Pro residues" evidence="2">
    <location>
        <begin position="184"/>
        <end position="194"/>
    </location>
</feature>
<dbReference type="SMART" id="SM00554">
    <property type="entry name" value="FAS1"/>
    <property type="match status" value="1"/>
</dbReference>
<accession>A0A6A4L2Q1</accession>
<name>A0A6A4L2Q1_9ERIC</name>
<dbReference type="Gene3D" id="2.30.180.10">
    <property type="entry name" value="FAS1 domain"/>
    <property type="match status" value="1"/>
</dbReference>
<gene>
    <name evidence="6" type="ORF">C3L33_16287</name>
</gene>
<dbReference type="InterPro" id="IPR000782">
    <property type="entry name" value="FAS1_domain"/>
</dbReference>
<keyword evidence="7" id="KW-1185">Reference proteome</keyword>
<feature type="domain" description="FAS1" evidence="5">
    <location>
        <begin position="64"/>
        <end position="160"/>
    </location>
</feature>
<keyword evidence="3" id="KW-0812">Transmembrane</keyword>
<feature type="non-terminal residue" evidence="6">
    <location>
        <position position="1"/>
    </location>
</feature>
<dbReference type="PANTHER" id="PTHR36069:SF1">
    <property type="entry name" value="EXPRESSED PROTEIN"/>
    <property type="match status" value="1"/>
</dbReference>
<dbReference type="InterPro" id="IPR036378">
    <property type="entry name" value="FAS1_dom_sf"/>
</dbReference>
<proteinExistence type="inferred from homology"/>
<evidence type="ECO:0000256" key="4">
    <source>
        <dbReference type="SAM" id="SignalP"/>
    </source>
</evidence>
<dbReference type="SUPFAM" id="SSF82153">
    <property type="entry name" value="FAS1 domain"/>
    <property type="match status" value="1"/>
</dbReference>
<dbReference type="InterPro" id="IPR053339">
    <property type="entry name" value="FAS1_domain_protein"/>
</dbReference>